<dbReference type="AlphaFoldDB" id="A0A9P6E780"/>
<organism evidence="8 9">
    <name type="scientific">Crepidotus variabilis</name>
    <dbReference type="NCBI Taxonomy" id="179855"/>
    <lineage>
        <taxon>Eukaryota</taxon>
        <taxon>Fungi</taxon>
        <taxon>Dikarya</taxon>
        <taxon>Basidiomycota</taxon>
        <taxon>Agaricomycotina</taxon>
        <taxon>Agaricomycetes</taxon>
        <taxon>Agaricomycetidae</taxon>
        <taxon>Agaricales</taxon>
        <taxon>Agaricineae</taxon>
        <taxon>Crepidotaceae</taxon>
        <taxon>Crepidotus</taxon>
    </lineage>
</organism>
<comment type="caution">
    <text evidence="8">The sequence shown here is derived from an EMBL/GenBank/DDBJ whole genome shotgun (WGS) entry which is preliminary data.</text>
</comment>
<dbReference type="Pfam" id="PF01412">
    <property type="entry name" value="ArfGap"/>
    <property type="match status" value="1"/>
</dbReference>
<evidence type="ECO:0000256" key="3">
    <source>
        <dbReference type="ARBA" id="ARBA00022771"/>
    </source>
</evidence>
<reference evidence="8" key="1">
    <citation type="submission" date="2020-11" db="EMBL/GenBank/DDBJ databases">
        <authorList>
            <consortium name="DOE Joint Genome Institute"/>
            <person name="Ahrendt S."/>
            <person name="Riley R."/>
            <person name="Andreopoulos W."/>
            <person name="Labutti K."/>
            <person name="Pangilinan J."/>
            <person name="Ruiz-Duenas F.J."/>
            <person name="Barrasa J.M."/>
            <person name="Sanchez-Garcia M."/>
            <person name="Camarero S."/>
            <person name="Miyauchi S."/>
            <person name="Serrano A."/>
            <person name="Linde D."/>
            <person name="Babiker R."/>
            <person name="Drula E."/>
            <person name="Ayuso-Fernandez I."/>
            <person name="Pacheco R."/>
            <person name="Padilla G."/>
            <person name="Ferreira P."/>
            <person name="Barriuso J."/>
            <person name="Kellner H."/>
            <person name="Castanera R."/>
            <person name="Alfaro M."/>
            <person name="Ramirez L."/>
            <person name="Pisabarro A.G."/>
            <person name="Kuo A."/>
            <person name="Tritt A."/>
            <person name="Lipzen A."/>
            <person name="He G."/>
            <person name="Yan M."/>
            <person name="Ng V."/>
            <person name="Cullen D."/>
            <person name="Martin F."/>
            <person name="Rosso M.-N."/>
            <person name="Henrissat B."/>
            <person name="Hibbett D."/>
            <person name="Martinez A.T."/>
            <person name="Grigoriev I.V."/>
        </authorList>
    </citation>
    <scope>NUCLEOTIDE SEQUENCE</scope>
    <source>
        <strain evidence="8">CBS 506.95</strain>
    </source>
</reference>
<evidence type="ECO:0000256" key="1">
    <source>
        <dbReference type="ARBA" id="ARBA00022468"/>
    </source>
</evidence>
<dbReference type="PANTHER" id="PTHR45705">
    <property type="entry name" value="FI20236P1"/>
    <property type="match status" value="1"/>
</dbReference>
<evidence type="ECO:0000313" key="8">
    <source>
        <dbReference type="EMBL" id="KAF9523799.1"/>
    </source>
</evidence>
<dbReference type="Proteomes" id="UP000807306">
    <property type="component" value="Unassembled WGS sequence"/>
</dbReference>
<accession>A0A9P6E780</accession>
<dbReference type="Gene3D" id="1.10.220.150">
    <property type="entry name" value="Arf GTPase activating protein"/>
    <property type="match status" value="1"/>
</dbReference>
<keyword evidence="3 5" id="KW-0863">Zinc-finger</keyword>
<dbReference type="PRINTS" id="PR00405">
    <property type="entry name" value="REVINTRACTNG"/>
</dbReference>
<dbReference type="EMBL" id="MU157910">
    <property type="protein sequence ID" value="KAF9523799.1"/>
    <property type="molecule type" value="Genomic_DNA"/>
</dbReference>
<keyword evidence="9" id="KW-1185">Reference proteome</keyword>
<feature type="compositionally biased region" description="Polar residues" evidence="6">
    <location>
        <begin position="190"/>
        <end position="203"/>
    </location>
</feature>
<proteinExistence type="predicted"/>
<protein>
    <recommendedName>
        <fullName evidence="7">Arf-GAP domain-containing protein</fullName>
    </recommendedName>
</protein>
<dbReference type="FunFam" id="1.10.220.150:FF:000009">
    <property type="entry name" value="stromal membrane-associated protein 1 isoform X1"/>
    <property type="match status" value="1"/>
</dbReference>
<feature type="region of interest" description="Disordered" evidence="6">
    <location>
        <begin position="93"/>
        <end position="112"/>
    </location>
</feature>
<feature type="region of interest" description="Disordered" evidence="6">
    <location>
        <begin position="140"/>
        <end position="243"/>
    </location>
</feature>
<dbReference type="OrthoDB" id="10266696at2759"/>
<dbReference type="GO" id="GO:0008270">
    <property type="term" value="F:zinc ion binding"/>
    <property type="evidence" value="ECO:0007669"/>
    <property type="project" value="UniProtKB-KW"/>
</dbReference>
<keyword evidence="2" id="KW-0479">Metal-binding</keyword>
<keyword evidence="1" id="KW-0343">GTPase activation</keyword>
<gene>
    <name evidence="8" type="ORF">CPB83DRAFT_862298</name>
</gene>
<feature type="region of interest" description="Disordered" evidence="6">
    <location>
        <begin position="369"/>
        <end position="391"/>
    </location>
</feature>
<dbReference type="CDD" id="cd08204">
    <property type="entry name" value="ArfGap"/>
    <property type="match status" value="1"/>
</dbReference>
<sequence length="480" mass="52444">MSTSNKLSKERNQKQLLELASLHGNNICADCKARNPRWASHNLGIFICMHCASIHRSIGTHITKVKSLTMDDWTREQVENMENIGNIKSNAIYNPNELKYPPPPNLEDSERDSEIEQYIRSKYQYKKFYDRAALVASKLGPSRSATSITNSRSSTLPSSASSPTAVRASTSRPSTASGAPAPAAIAQRSVSSQVPSAPNGSSSTPATPARPATTQPIRASTVQSGGVWDDLNGLSRPGQNSSLPLQYQAPSFSPSPLQAPMMNGVTSYTTGMPGMGTNPYQPQQILMNSFSPSMTGSSISSTQSLPTFVAQSQFGQQLMAGNMPQQQQQNQLMGQPTSGSFFQPQPQNLQMQVPQQQQGFLTPSPSQPFMSNQMHQTNFLTPSPSQQFVSHSPQLQQSGMMFQNQGAATPQPGQNGFLGMTTMQMQQQQMVQQQQMQQQQQQQQMQNMYGTSQMQPQMMGSMNMFGGGQTYAQGQQWGAF</sequence>
<evidence type="ECO:0000313" key="9">
    <source>
        <dbReference type="Proteomes" id="UP000807306"/>
    </source>
</evidence>
<dbReference type="GO" id="GO:0005096">
    <property type="term" value="F:GTPase activator activity"/>
    <property type="evidence" value="ECO:0007669"/>
    <property type="project" value="UniProtKB-KW"/>
</dbReference>
<keyword evidence="4" id="KW-0862">Zinc</keyword>
<dbReference type="InterPro" id="IPR038508">
    <property type="entry name" value="ArfGAP_dom_sf"/>
</dbReference>
<dbReference type="InterPro" id="IPR037278">
    <property type="entry name" value="ARFGAP/RecO"/>
</dbReference>
<evidence type="ECO:0000256" key="4">
    <source>
        <dbReference type="ARBA" id="ARBA00022833"/>
    </source>
</evidence>
<feature type="compositionally biased region" description="Low complexity" evidence="6">
    <location>
        <begin position="147"/>
        <end position="189"/>
    </location>
</feature>
<dbReference type="InterPro" id="IPR051718">
    <property type="entry name" value="ARF_GTPase-activating"/>
</dbReference>
<dbReference type="SMART" id="SM00105">
    <property type="entry name" value="ArfGap"/>
    <property type="match status" value="1"/>
</dbReference>
<evidence type="ECO:0000256" key="6">
    <source>
        <dbReference type="SAM" id="MobiDB-lite"/>
    </source>
</evidence>
<dbReference type="InterPro" id="IPR001164">
    <property type="entry name" value="ArfGAP_dom"/>
</dbReference>
<name>A0A9P6E780_9AGAR</name>
<evidence type="ECO:0000259" key="7">
    <source>
        <dbReference type="PROSITE" id="PS50115"/>
    </source>
</evidence>
<evidence type="ECO:0000256" key="5">
    <source>
        <dbReference type="PROSITE-ProRule" id="PRU00288"/>
    </source>
</evidence>
<feature type="compositionally biased region" description="Low complexity" evidence="6">
    <location>
        <begin position="204"/>
        <end position="219"/>
    </location>
</feature>
<feature type="domain" description="Arf-GAP" evidence="7">
    <location>
        <begin position="13"/>
        <end position="128"/>
    </location>
</feature>
<evidence type="ECO:0000256" key="2">
    <source>
        <dbReference type="ARBA" id="ARBA00022723"/>
    </source>
</evidence>
<dbReference type="GO" id="GO:0005737">
    <property type="term" value="C:cytoplasm"/>
    <property type="evidence" value="ECO:0007669"/>
    <property type="project" value="TreeGrafter"/>
</dbReference>
<dbReference type="SUPFAM" id="SSF57863">
    <property type="entry name" value="ArfGap/RecO-like zinc finger"/>
    <property type="match status" value="1"/>
</dbReference>
<dbReference type="PROSITE" id="PS50115">
    <property type="entry name" value="ARFGAP"/>
    <property type="match status" value="1"/>
</dbReference>
<dbReference type="PANTHER" id="PTHR45705:SF1">
    <property type="entry name" value="FI20236P1"/>
    <property type="match status" value="1"/>
</dbReference>